<comment type="subunit">
    <text evidence="4">Component of the exocyst complex.</text>
</comment>
<protein>
    <recommendedName>
        <fullName evidence="4">Exocyst complex component SEC5</fullName>
    </recommendedName>
</protein>
<dbReference type="InterPro" id="IPR039481">
    <property type="entry name" value="EXOC2/Sec5_N_dom"/>
</dbReference>
<keyword evidence="8" id="KW-1185">Reference proteome</keyword>
<keyword evidence="3 4" id="KW-0268">Exocytosis</keyword>
<comment type="function">
    <text evidence="4">Component of the exocyst complex involved in the docking of exocytic vesicles with fusion sites on the plasma membrane.</text>
</comment>
<evidence type="ECO:0000256" key="4">
    <source>
        <dbReference type="RuleBase" id="RU365069"/>
    </source>
</evidence>
<dbReference type="GO" id="GO:0015031">
    <property type="term" value="P:protein transport"/>
    <property type="evidence" value="ECO:0007669"/>
    <property type="project" value="UniProtKB-KW"/>
</dbReference>
<feature type="domain" description="Exocyst complex component EXOC2/Sec5 N-terminal" evidence="6">
    <location>
        <begin position="86"/>
        <end position="1031"/>
    </location>
</feature>
<dbReference type="PANTHER" id="PTHR13043">
    <property type="entry name" value="EXOCYST COMPLEX COMPONENT SEC5"/>
    <property type="match status" value="1"/>
</dbReference>
<feature type="region of interest" description="Disordered" evidence="5">
    <location>
        <begin position="186"/>
        <end position="234"/>
    </location>
</feature>
<keyword evidence="4" id="KW-0653">Protein transport</keyword>
<keyword evidence="2 4" id="KW-0813">Transport</keyword>
<evidence type="ECO:0000313" key="7">
    <source>
        <dbReference type="EMBL" id="PSN71297.1"/>
    </source>
</evidence>
<evidence type="ECO:0000256" key="5">
    <source>
        <dbReference type="SAM" id="MobiDB-lite"/>
    </source>
</evidence>
<reference evidence="7 8" key="1">
    <citation type="journal article" date="2018" name="Front. Microbiol.">
        <title>Genome-Wide Analysis of Corynespora cassiicola Leaf Fall Disease Putative Effectors.</title>
        <authorList>
            <person name="Lopez D."/>
            <person name="Ribeiro S."/>
            <person name="Label P."/>
            <person name="Fumanal B."/>
            <person name="Venisse J.S."/>
            <person name="Kohler A."/>
            <person name="de Oliveira R.R."/>
            <person name="Labutti K."/>
            <person name="Lipzen A."/>
            <person name="Lail K."/>
            <person name="Bauer D."/>
            <person name="Ohm R.A."/>
            <person name="Barry K.W."/>
            <person name="Spatafora J."/>
            <person name="Grigoriev I.V."/>
            <person name="Martin F.M."/>
            <person name="Pujade-Renaud V."/>
        </authorList>
    </citation>
    <scope>NUCLEOTIDE SEQUENCE [LARGE SCALE GENOMIC DNA]</scope>
    <source>
        <strain evidence="7 8">Philippines</strain>
    </source>
</reference>
<name>A0A2T2P0W8_CORCC</name>
<evidence type="ECO:0000313" key="8">
    <source>
        <dbReference type="Proteomes" id="UP000240883"/>
    </source>
</evidence>
<gene>
    <name evidence="7" type="ORF">BS50DRAFT_518272</name>
</gene>
<dbReference type="STRING" id="1448308.A0A2T2P0W8"/>
<dbReference type="AlphaFoldDB" id="A0A2T2P0W8"/>
<dbReference type="GO" id="GO:0006887">
    <property type="term" value="P:exocytosis"/>
    <property type="evidence" value="ECO:0007669"/>
    <property type="project" value="UniProtKB-KW"/>
</dbReference>
<dbReference type="Pfam" id="PF15469">
    <property type="entry name" value="Sec5"/>
    <property type="match status" value="1"/>
</dbReference>
<organism evidence="7 8">
    <name type="scientific">Corynespora cassiicola Philippines</name>
    <dbReference type="NCBI Taxonomy" id="1448308"/>
    <lineage>
        <taxon>Eukaryota</taxon>
        <taxon>Fungi</taxon>
        <taxon>Dikarya</taxon>
        <taxon>Ascomycota</taxon>
        <taxon>Pezizomycotina</taxon>
        <taxon>Dothideomycetes</taxon>
        <taxon>Pleosporomycetidae</taxon>
        <taxon>Pleosporales</taxon>
        <taxon>Corynesporascaceae</taxon>
        <taxon>Corynespora</taxon>
    </lineage>
</organism>
<dbReference type="GO" id="GO:0006893">
    <property type="term" value="P:Golgi to plasma membrane transport"/>
    <property type="evidence" value="ECO:0007669"/>
    <property type="project" value="UniProtKB-UniRule"/>
</dbReference>
<feature type="region of interest" description="Disordered" evidence="5">
    <location>
        <begin position="14"/>
        <end position="88"/>
    </location>
</feature>
<proteinExistence type="inferred from homology"/>
<sequence>MDLETKLLNKYNIPTLFPTSWPEEKDQSSDEEDERPRPVTTSQQPTHGRSKSRFSVLEGRGSYQRKLPGAERSKEGVENLVQKDEQDPLGTYPSVVQVLRQRGLPVEDDIKLRNRFLLSSTTFSPSLFLSQVHSSASTDSLLSGLDFLSHSIEKKSASLKVLVESNFERFVSAKATIDRVYNEMRDVGKDPEPLSPRRPPHSRGPSRSSFSSRKASDSLGPGAVRPVPNEKKKNALVKESEYGVHGIKVPLTEVAVKAEEVWGPALGGREKEETLKSILTSVEKHRGLFEVGSAIQDAIRRKDHETIIEEYTRARKYAEDARYIVEQSNYTKTPLTDAQIHQIIVTARMWADVEQQVENFKRESWKRLAATHFTKQTTTAGEDGKSEQYMEIISIMLELGVEDNPIWLWLLSRFEFLKSRLTAACERSKVEIEILRRHLANAGKPGLRLLSKHLRSVPTSANIPVEPSKLDTPKVIEFWDHLQASMTTLLSVETGILGEMVEFWDIAQSFIQGQAQKSLPMGFNNQSSVHHKLTQSNIVELEKGMTELTTIVRDYLYTFFADSPIEDISLLFSPLPNTPTPTTPRTPLSAALSPTTGSRFRFDPNNVPPPSPSRGETWEKYAFWPPNSNALSGSHYLSKTLVLIGTAANELASLRLSETGSEARVDDLLRQLVGNVRERCVQAVCAAWNTDAENLKVLEDWTRDPDRRDITMLPSRFYAVQSFLLTNLQKIMYVESATKTSIDVVVPPSSKLLQMVRSQFVTSLYRTLSGMVECAEKGRRALGPEWEVKGDDLTIDEEENDGRDWGRVDSNKQSSRLLLTLSNMQTFQTETTPQLTSQFENLFSVQLSEETTRVRDVLQQLDLQLFRSYTKPHQTRITSTIRSGIFSPNWAPEPQRGQSPADREPSPFVSTVLLDLVIVHTEVSTTSPPLTARILRALFEATTAALISTFQELPSCSLAALMQATLDVEFMAQTLASYTTEKASAVQTEIYQVLDQKTDNAARVRLQEELGALRQVLKRLRDGTKVEFACFRRVKRGTVGDAGRGREP</sequence>
<dbReference type="GO" id="GO:0000145">
    <property type="term" value="C:exocyst"/>
    <property type="evidence" value="ECO:0007669"/>
    <property type="project" value="UniProtKB-UniRule"/>
</dbReference>
<comment type="similarity">
    <text evidence="1 4">Belongs to the SEC5 family.</text>
</comment>
<dbReference type="Proteomes" id="UP000240883">
    <property type="component" value="Unassembled WGS sequence"/>
</dbReference>
<dbReference type="InterPro" id="IPR029175">
    <property type="entry name" value="EXOC2/Sec5"/>
</dbReference>
<evidence type="ECO:0000256" key="1">
    <source>
        <dbReference type="ARBA" id="ARBA00010578"/>
    </source>
</evidence>
<evidence type="ECO:0000256" key="2">
    <source>
        <dbReference type="ARBA" id="ARBA00022448"/>
    </source>
</evidence>
<feature type="region of interest" description="Disordered" evidence="5">
    <location>
        <begin position="579"/>
        <end position="615"/>
    </location>
</feature>
<evidence type="ECO:0000259" key="6">
    <source>
        <dbReference type="Pfam" id="PF15469"/>
    </source>
</evidence>
<accession>A0A2T2P0W8</accession>
<dbReference type="EMBL" id="KZ678131">
    <property type="protein sequence ID" value="PSN71297.1"/>
    <property type="molecule type" value="Genomic_DNA"/>
</dbReference>
<evidence type="ECO:0000256" key="3">
    <source>
        <dbReference type="ARBA" id="ARBA00022483"/>
    </source>
</evidence>
<feature type="compositionally biased region" description="Basic and acidic residues" evidence="5">
    <location>
        <begin position="68"/>
        <end position="86"/>
    </location>
</feature>
<feature type="compositionally biased region" description="Low complexity" evidence="5">
    <location>
        <begin position="203"/>
        <end position="213"/>
    </location>
</feature>
<dbReference type="OrthoDB" id="26242at2759"/>
<dbReference type="PANTHER" id="PTHR13043:SF1">
    <property type="entry name" value="EXOCYST COMPLEX COMPONENT 2"/>
    <property type="match status" value="1"/>
</dbReference>